<evidence type="ECO:0000313" key="2">
    <source>
        <dbReference type="EMBL" id="MFD2628508.1"/>
    </source>
</evidence>
<organism evidence="2 3">
    <name type="scientific">Oceanobacillus kapialis</name>
    <dbReference type="NCBI Taxonomy" id="481353"/>
    <lineage>
        <taxon>Bacteria</taxon>
        <taxon>Bacillati</taxon>
        <taxon>Bacillota</taxon>
        <taxon>Bacilli</taxon>
        <taxon>Bacillales</taxon>
        <taxon>Bacillaceae</taxon>
        <taxon>Oceanobacillus</taxon>
    </lineage>
</organism>
<keyword evidence="1" id="KW-0812">Transmembrane</keyword>
<evidence type="ECO:0000256" key="1">
    <source>
        <dbReference type="SAM" id="Phobius"/>
    </source>
</evidence>
<keyword evidence="1" id="KW-1133">Transmembrane helix</keyword>
<evidence type="ECO:0000313" key="3">
    <source>
        <dbReference type="Proteomes" id="UP001597451"/>
    </source>
</evidence>
<comment type="caution">
    <text evidence="2">The sequence shown here is derived from an EMBL/GenBank/DDBJ whole genome shotgun (WGS) entry which is preliminary data.</text>
</comment>
<dbReference type="RefSeq" id="WP_379561222.1">
    <property type="nucleotide sequence ID" value="NZ_JBHUMX010000014.1"/>
</dbReference>
<reference evidence="3" key="1">
    <citation type="journal article" date="2019" name="Int. J. Syst. Evol. Microbiol.">
        <title>The Global Catalogue of Microorganisms (GCM) 10K type strain sequencing project: providing services to taxonomists for standard genome sequencing and annotation.</title>
        <authorList>
            <consortium name="The Broad Institute Genomics Platform"/>
            <consortium name="The Broad Institute Genome Sequencing Center for Infectious Disease"/>
            <person name="Wu L."/>
            <person name="Ma J."/>
        </authorList>
    </citation>
    <scope>NUCLEOTIDE SEQUENCE [LARGE SCALE GENOMIC DNA]</scope>
    <source>
        <strain evidence="3">TISTR 1858</strain>
    </source>
</reference>
<gene>
    <name evidence="2" type="ORF">ACFSUN_06870</name>
</gene>
<accession>A0ABW5PZ26</accession>
<protein>
    <recommendedName>
        <fullName evidence="4">DUF4321 domain-containing protein</fullName>
    </recommendedName>
</protein>
<keyword evidence="3" id="KW-1185">Reference proteome</keyword>
<feature type="transmembrane region" description="Helical" evidence="1">
    <location>
        <begin position="54"/>
        <end position="78"/>
    </location>
</feature>
<name>A0ABW5PZ26_9BACI</name>
<proteinExistence type="predicted"/>
<evidence type="ECO:0008006" key="4">
    <source>
        <dbReference type="Google" id="ProtNLM"/>
    </source>
</evidence>
<feature type="transmembrane region" description="Helical" evidence="1">
    <location>
        <begin position="7"/>
        <end position="27"/>
    </location>
</feature>
<sequence>MDRMKIVVLSFIIGVVGLFIIFFSVHLGTSVADTWLAELGSVSTEVYLARMNGYIVNFQLIGGILFGIGLFGALLFYYKMSISN</sequence>
<dbReference type="EMBL" id="JBHUMX010000014">
    <property type="protein sequence ID" value="MFD2628508.1"/>
    <property type="molecule type" value="Genomic_DNA"/>
</dbReference>
<keyword evidence="1" id="KW-0472">Membrane</keyword>
<dbReference type="Proteomes" id="UP001597451">
    <property type="component" value="Unassembled WGS sequence"/>
</dbReference>